<reference evidence="12 13" key="1">
    <citation type="journal article" date="2011" name="Genome Biol. Evol.">
        <title>Integration of the genetic map and genome assembly of fugu facilitates insights into distinct features of genome evolution in teleosts and mammals.</title>
        <authorList>
            <person name="Kai W."/>
            <person name="Kikuchi K."/>
            <person name="Tohari S."/>
            <person name="Chew A.K."/>
            <person name="Tay A."/>
            <person name="Fujiwara A."/>
            <person name="Hosoya S."/>
            <person name="Suetake H."/>
            <person name="Naruse K."/>
            <person name="Brenner S."/>
            <person name="Suzuki Y."/>
            <person name="Venkatesh B."/>
        </authorList>
    </citation>
    <scope>NUCLEOTIDE SEQUENCE [LARGE SCALE GENOMIC DNA]</scope>
</reference>
<dbReference type="Proteomes" id="UP000005226">
    <property type="component" value="Chromosome 15"/>
</dbReference>
<gene>
    <name evidence="12" type="primary">LOC101077796</name>
</gene>
<feature type="domain" description="CUB" evidence="10">
    <location>
        <begin position="98"/>
        <end position="210"/>
    </location>
</feature>
<reference evidence="12" key="2">
    <citation type="submission" date="2025-08" db="UniProtKB">
        <authorList>
            <consortium name="Ensembl"/>
        </authorList>
    </citation>
    <scope>IDENTIFICATION</scope>
</reference>
<sequence>MALVVALVLLASLYVSPTSPDSFPLSHCLRPSPASSLPLNIHLSPPGALSFLHVCFTSRARCFRMGGYIFWGLFLFLSLSLGWTRAQQSTNSRPVFHCGGDLVKESGFVGSEGFPNSYKPNSKCTWRITVPEGNVVKLSFRIFNLEADSQCRYDYLDVYNGLSNLVQKLGRFCGTFRPGTLISTTNTMMLEMVTDEETHSQGFLAYFSAVKPYADDQQFCGGKITKSQGELKTPNWPEKKYPPGTSCSWLITMEPGMVIQVKFDKFLLEGDIYCRYDYVAFFNGGEKDDSHLIGKYCGDQAPEPITSSSNVMLVQFVSDLSLTSDGFLAYYTSFPRGTEVPTSDRGAGSRPVPPKPDVRPSEPVRRPAPAKPPSPTEKPKPLKPTRNWGQSGNSGQGRRVITTGQDRRVSGTGQDRRVSTPGQDRRVIGAGQGRRVSTTGQDRRVSTTGQDRRVSTTGQDRRVPTGSQNRRNGATGHNRRVSTTNTDRGVITTDQDKKVSTTDQERVVETTEQDKKETTTDQERVVETTEQDKKDTTTDQERVVETTEQDKKETTTDQERGVGTTEQDKKETTTDQERGVGTTEQDKKDTTTDQERGVGTTEQDKKDTTTDQERGVGTTEQDKKDTTTDQERGVGTTEQDKKDTTTDQERGVGTTEQDKKDTTTDQDQRVSTTDQERGGSVPGPNGKRPAPVPQNPLCTKDCKRQGTIKSSFCASEFVITGTVTSLTNGPRGTLLVSVSIIKTYKAGRLTITQVGETMSVKLVSQCRKCPLLRRGGNYIIMGQVDEDGRGTLEPGSFTAPYKAPHHRLLMNINNQPC</sequence>
<feature type="domain" description="NTR" evidence="11">
    <location>
        <begin position="698"/>
        <end position="817"/>
    </location>
</feature>
<evidence type="ECO:0000259" key="10">
    <source>
        <dbReference type="PROSITE" id="PS01180"/>
    </source>
</evidence>
<keyword evidence="4" id="KW-0677">Repeat</keyword>
<keyword evidence="2" id="KW-0964">Secreted</keyword>
<feature type="chain" id="PRO_5025406810" evidence="9">
    <location>
        <begin position="21"/>
        <end position="817"/>
    </location>
</feature>
<dbReference type="SUPFAM" id="SSF49854">
    <property type="entry name" value="Spermadhesin, CUB domain"/>
    <property type="match status" value="2"/>
</dbReference>
<protein>
    <submittedName>
        <fullName evidence="12">Procollagen C-endopeptidase enhancer a</fullName>
    </submittedName>
</protein>
<dbReference type="InterPro" id="IPR035914">
    <property type="entry name" value="Sperma_CUB_dom_sf"/>
</dbReference>
<feature type="compositionally biased region" description="Basic and acidic residues" evidence="8">
    <location>
        <begin position="441"/>
        <end position="463"/>
    </location>
</feature>
<dbReference type="PANTHER" id="PTHR24251:SF48">
    <property type="entry name" value="PROCOLLAGEN C-ENDOPEPTIDASE ENHANCER A"/>
    <property type="match status" value="1"/>
</dbReference>
<dbReference type="Gene3D" id="2.40.50.120">
    <property type="match status" value="1"/>
</dbReference>
<evidence type="ECO:0000313" key="12">
    <source>
        <dbReference type="Ensembl" id="ENSTRUP00000015602.3"/>
    </source>
</evidence>
<dbReference type="SMART" id="SM00042">
    <property type="entry name" value="CUB"/>
    <property type="match status" value="2"/>
</dbReference>
<keyword evidence="13" id="KW-1185">Reference proteome</keyword>
<evidence type="ECO:0000256" key="8">
    <source>
        <dbReference type="SAM" id="MobiDB-lite"/>
    </source>
</evidence>
<keyword evidence="3 9" id="KW-0732">Signal</keyword>
<feature type="compositionally biased region" description="Basic and acidic residues" evidence="8">
    <location>
        <begin position="405"/>
        <end position="427"/>
    </location>
</feature>
<evidence type="ECO:0000256" key="6">
    <source>
        <dbReference type="ARBA" id="ARBA00023180"/>
    </source>
</evidence>
<dbReference type="CDD" id="cd00041">
    <property type="entry name" value="CUB"/>
    <property type="match status" value="2"/>
</dbReference>
<dbReference type="InterPro" id="IPR001134">
    <property type="entry name" value="Netrin_domain"/>
</dbReference>
<dbReference type="InParanoid" id="H2ST65"/>
<evidence type="ECO:0000256" key="3">
    <source>
        <dbReference type="ARBA" id="ARBA00022729"/>
    </source>
</evidence>
<evidence type="ECO:0000256" key="5">
    <source>
        <dbReference type="ARBA" id="ARBA00023157"/>
    </source>
</evidence>
<dbReference type="InterPro" id="IPR008993">
    <property type="entry name" value="TIMP-like_OB-fold"/>
</dbReference>
<feature type="disulfide bond" evidence="7">
    <location>
        <begin position="220"/>
        <end position="247"/>
    </location>
</feature>
<evidence type="ECO:0000259" key="11">
    <source>
        <dbReference type="PROSITE" id="PS50189"/>
    </source>
</evidence>
<evidence type="ECO:0000313" key="13">
    <source>
        <dbReference type="Proteomes" id="UP000005226"/>
    </source>
</evidence>
<dbReference type="AlphaFoldDB" id="H2ST65"/>
<dbReference type="GO" id="GO:0006508">
    <property type="term" value="P:proteolysis"/>
    <property type="evidence" value="ECO:0007669"/>
    <property type="project" value="TreeGrafter"/>
</dbReference>
<feature type="signal peptide" evidence="9">
    <location>
        <begin position="1"/>
        <end position="20"/>
    </location>
</feature>
<organism evidence="12 13">
    <name type="scientific">Takifugu rubripes</name>
    <name type="common">Japanese pufferfish</name>
    <name type="synonym">Fugu rubripes</name>
    <dbReference type="NCBI Taxonomy" id="31033"/>
    <lineage>
        <taxon>Eukaryota</taxon>
        <taxon>Metazoa</taxon>
        <taxon>Chordata</taxon>
        <taxon>Craniata</taxon>
        <taxon>Vertebrata</taxon>
        <taxon>Euteleostomi</taxon>
        <taxon>Actinopterygii</taxon>
        <taxon>Neopterygii</taxon>
        <taxon>Teleostei</taxon>
        <taxon>Neoteleostei</taxon>
        <taxon>Acanthomorphata</taxon>
        <taxon>Eupercaria</taxon>
        <taxon>Tetraodontiformes</taxon>
        <taxon>Tetradontoidea</taxon>
        <taxon>Tetraodontidae</taxon>
        <taxon>Takifugu</taxon>
    </lineage>
</organism>
<evidence type="ECO:0000256" key="4">
    <source>
        <dbReference type="ARBA" id="ARBA00022737"/>
    </source>
</evidence>
<dbReference type="GO" id="GO:0005615">
    <property type="term" value="C:extracellular space"/>
    <property type="evidence" value="ECO:0007669"/>
    <property type="project" value="TreeGrafter"/>
</dbReference>
<dbReference type="SMART" id="SM00643">
    <property type="entry name" value="C345C"/>
    <property type="match status" value="1"/>
</dbReference>
<dbReference type="FunFam" id="2.60.120.290:FF:000005">
    <property type="entry name" value="Procollagen C-endopeptidase enhancer 1"/>
    <property type="match status" value="2"/>
</dbReference>
<dbReference type="Pfam" id="PF00431">
    <property type="entry name" value="CUB"/>
    <property type="match status" value="2"/>
</dbReference>
<dbReference type="SUPFAM" id="SSF50242">
    <property type="entry name" value="TIMP-like"/>
    <property type="match status" value="1"/>
</dbReference>
<comment type="subcellular location">
    <subcellularLocation>
        <location evidence="1">Secreted</location>
    </subcellularLocation>
</comment>
<feature type="compositionally biased region" description="Basic and acidic residues" evidence="8">
    <location>
        <begin position="356"/>
        <end position="365"/>
    </location>
</feature>
<reference evidence="12" key="3">
    <citation type="submission" date="2025-09" db="UniProtKB">
        <authorList>
            <consortium name="Ensembl"/>
        </authorList>
    </citation>
    <scope>IDENTIFICATION</scope>
</reference>
<dbReference type="Pfam" id="PF01759">
    <property type="entry name" value="NTR"/>
    <property type="match status" value="1"/>
</dbReference>
<dbReference type="PROSITE" id="PS01180">
    <property type="entry name" value="CUB"/>
    <property type="match status" value="2"/>
</dbReference>
<evidence type="ECO:0000256" key="9">
    <source>
        <dbReference type="SAM" id="SignalP"/>
    </source>
</evidence>
<feature type="compositionally biased region" description="Basic and acidic residues" evidence="8">
    <location>
        <begin position="494"/>
        <end position="668"/>
    </location>
</feature>
<proteinExistence type="predicted"/>
<evidence type="ECO:0000256" key="2">
    <source>
        <dbReference type="ARBA" id="ARBA00022525"/>
    </source>
</evidence>
<dbReference type="Ensembl" id="ENSTRUT00000015671.3">
    <property type="protein sequence ID" value="ENSTRUP00000015602.3"/>
    <property type="gene ID" value="ENSTRUG00000006387.3"/>
</dbReference>
<dbReference type="PROSITE" id="PS50189">
    <property type="entry name" value="NTR"/>
    <property type="match status" value="1"/>
</dbReference>
<feature type="domain" description="CUB" evidence="10">
    <location>
        <begin position="220"/>
        <end position="334"/>
    </location>
</feature>
<dbReference type="InterPro" id="IPR000859">
    <property type="entry name" value="CUB_dom"/>
</dbReference>
<dbReference type="InterPro" id="IPR035814">
    <property type="entry name" value="NTR_PCOLCE"/>
</dbReference>
<keyword evidence="6" id="KW-0325">Glycoprotein</keyword>
<accession>H2ST65</accession>
<dbReference type="GO" id="GO:0016504">
    <property type="term" value="F:peptidase activator activity"/>
    <property type="evidence" value="ECO:0007669"/>
    <property type="project" value="TreeGrafter"/>
</dbReference>
<feature type="region of interest" description="Disordered" evidence="8">
    <location>
        <begin position="338"/>
        <end position="698"/>
    </location>
</feature>
<comment type="caution">
    <text evidence="7">Lacks conserved residue(s) required for the propagation of feature annotation.</text>
</comment>
<dbReference type="CDD" id="cd03576">
    <property type="entry name" value="NTR_PCOLCE"/>
    <property type="match status" value="1"/>
</dbReference>
<evidence type="ECO:0000256" key="1">
    <source>
        <dbReference type="ARBA" id="ARBA00004613"/>
    </source>
</evidence>
<evidence type="ECO:0000256" key="7">
    <source>
        <dbReference type="PROSITE-ProRule" id="PRU00059"/>
    </source>
</evidence>
<dbReference type="Gene3D" id="2.60.120.290">
    <property type="entry name" value="Spermadhesin, CUB domain"/>
    <property type="match status" value="2"/>
</dbReference>
<name>H2ST65_TAKRU</name>
<dbReference type="PANTHER" id="PTHR24251">
    <property type="entry name" value="OVOCHYMASE-RELATED"/>
    <property type="match status" value="1"/>
</dbReference>
<dbReference type="GO" id="GO:0005518">
    <property type="term" value="F:collagen binding"/>
    <property type="evidence" value="ECO:0007669"/>
    <property type="project" value="TreeGrafter"/>
</dbReference>
<keyword evidence="5 7" id="KW-1015">Disulfide bond</keyword>
<dbReference type="GeneTree" id="ENSGT00940000159264"/>
<dbReference type="InterPro" id="IPR018933">
    <property type="entry name" value="Netrin_module_non-TIMP"/>
</dbReference>